<dbReference type="SUPFAM" id="SSF53474">
    <property type="entry name" value="alpha/beta-Hydrolases"/>
    <property type="match status" value="1"/>
</dbReference>
<proteinExistence type="predicted"/>
<sequence>MLTRIVSKARVSHARRSPCAFSQTIRWISHKTRCEDGTLIVKHNPAPGAPRLAPTPIVLIGSTDLECDGGAFLAFGDTLCSEASFRGFSCFQFDLAYKRAENADINAKEIMDRLASHLRSLISTAEAPFPPVLYARQLGCLIAQTYVSSYPVSALILDSPPLSCGSLSSWPGLNERFPLPLPEFTYEPKFPILVMERRSAGGVLKNSRLAIEGADYTEVCENRLENGVIPNRSRAVEQWIDELGF</sequence>
<dbReference type="OrthoDB" id="3365310at2759"/>
<evidence type="ECO:0000313" key="1">
    <source>
        <dbReference type="EMBL" id="THH07091.1"/>
    </source>
</evidence>
<protein>
    <submittedName>
        <fullName evidence="1">Uncharacterized protein</fullName>
    </submittedName>
</protein>
<dbReference type="Proteomes" id="UP000308199">
    <property type="component" value="Unassembled WGS sequence"/>
</dbReference>
<accession>A0A4S4L7Z2</accession>
<evidence type="ECO:0000313" key="2">
    <source>
        <dbReference type="Proteomes" id="UP000308199"/>
    </source>
</evidence>
<dbReference type="InterPro" id="IPR029058">
    <property type="entry name" value="AB_hydrolase_fold"/>
</dbReference>
<keyword evidence="2" id="KW-1185">Reference proteome</keyword>
<reference evidence="1 2" key="1">
    <citation type="submission" date="2019-02" db="EMBL/GenBank/DDBJ databases">
        <title>Genome sequencing of the rare red list fungi Phellinidium pouzarii.</title>
        <authorList>
            <person name="Buettner E."/>
            <person name="Kellner H."/>
        </authorList>
    </citation>
    <scope>NUCLEOTIDE SEQUENCE [LARGE SCALE GENOMIC DNA]</scope>
    <source>
        <strain evidence="1 2">DSM 108285</strain>
    </source>
</reference>
<comment type="caution">
    <text evidence="1">The sequence shown here is derived from an EMBL/GenBank/DDBJ whole genome shotgun (WGS) entry which is preliminary data.</text>
</comment>
<organism evidence="1 2">
    <name type="scientific">Phellinidium pouzarii</name>
    <dbReference type="NCBI Taxonomy" id="167371"/>
    <lineage>
        <taxon>Eukaryota</taxon>
        <taxon>Fungi</taxon>
        <taxon>Dikarya</taxon>
        <taxon>Basidiomycota</taxon>
        <taxon>Agaricomycotina</taxon>
        <taxon>Agaricomycetes</taxon>
        <taxon>Hymenochaetales</taxon>
        <taxon>Hymenochaetaceae</taxon>
        <taxon>Phellinidium</taxon>
    </lineage>
</organism>
<name>A0A4S4L7Z2_9AGAM</name>
<dbReference type="EMBL" id="SGPK01000160">
    <property type="protein sequence ID" value="THH07091.1"/>
    <property type="molecule type" value="Genomic_DNA"/>
</dbReference>
<gene>
    <name evidence="1" type="ORF">EW145_g3622</name>
</gene>
<dbReference type="AlphaFoldDB" id="A0A4S4L7Z2"/>